<dbReference type="GO" id="GO:0009897">
    <property type="term" value="C:external side of plasma membrane"/>
    <property type="evidence" value="ECO:0007669"/>
    <property type="project" value="TreeGrafter"/>
</dbReference>
<accession>A0AAJ7PMV0</accession>
<dbReference type="PROSITE" id="PS50853">
    <property type="entry name" value="FN3"/>
    <property type="match status" value="1"/>
</dbReference>
<keyword evidence="6" id="KW-0675">Receptor</keyword>
<dbReference type="Proteomes" id="UP000694890">
    <property type="component" value="Linkage group LG4"/>
</dbReference>
<dbReference type="Pfam" id="PF00041">
    <property type="entry name" value="fn3"/>
    <property type="match status" value="1"/>
</dbReference>
<evidence type="ECO:0000256" key="4">
    <source>
        <dbReference type="ARBA" id="ARBA00022989"/>
    </source>
</evidence>
<dbReference type="RefSeq" id="XP_018532966.1">
    <property type="nucleotide sequence ID" value="XM_018677450.2"/>
</dbReference>
<proteinExistence type="predicted"/>
<dbReference type="InterPro" id="IPR036116">
    <property type="entry name" value="FN3_sf"/>
</dbReference>
<evidence type="ECO:0000313" key="12">
    <source>
        <dbReference type="RefSeq" id="XP_018532966.1"/>
    </source>
</evidence>
<sequence length="333" mass="37839">MKMSLCPVFWSSFLVLWASQGVAGCNSQDVCQEENYPDTLSVTASSFPDETLLKTDINETFTCFLYPTKLLNCSWSFHNLPEDTQLSVCISICDGEIGVDSLSSVERVGSTSLTLQQHDFQSVTLKFNMSWHDGWKVYTYIYEKPELEVLSPPVNVSATVQDGHLLVTWNPSCQASSQCSEYQLDLGDQEIHEPLKDQTSFTRMNADPTRTYRVRMRTRKNKTCFGSDQWSEWTPTITVEQSVYKLNTLLIVSISLGIPMILLAVILLVRHQRVSELLFPPIPRPPPKYIYFLEKSDPLSFFHPALPPKAEEEITEVEDTEYNPGKTMCKGHI</sequence>
<dbReference type="PROSITE" id="PS51257">
    <property type="entry name" value="PROKAR_LIPOPROTEIN"/>
    <property type="match status" value="1"/>
</dbReference>
<keyword evidence="3 9" id="KW-0732">Signal</keyword>
<dbReference type="PANTHER" id="PTHR23037">
    <property type="entry name" value="CYTOKINE RECEPTOR"/>
    <property type="match status" value="1"/>
</dbReference>
<dbReference type="GO" id="GO:0004896">
    <property type="term" value="F:cytokine receptor activity"/>
    <property type="evidence" value="ECO:0007669"/>
    <property type="project" value="TreeGrafter"/>
</dbReference>
<dbReference type="PANTHER" id="PTHR23037:SF46">
    <property type="entry name" value="INTERLEUKIN 5 RECEPTOR SUBUNIT ALPHA"/>
    <property type="match status" value="1"/>
</dbReference>
<dbReference type="KEGG" id="lcf:108883890"/>
<name>A0AAJ7PMV0_LATCA</name>
<evidence type="ECO:0000256" key="9">
    <source>
        <dbReference type="SAM" id="SignalP"/>
    </source>
</evidence>
<feature type="domain" description="Fibronectin type-III" evidence="10">
    <location>
        <begin position="152"/>
        <end position="242"/>
    </location>
</feature>
<feature type="signal peptide" evidence="9">
    <location>
        <begin position="1"/>
        <end position="24"/>
    </location>
</feature>
<keyword evidence="7" id="KW-0325">Glycoprotein</keyword>
<dbReference type="InterPro" id="IPR013783">
    <property type="entry name" value="Ig-like_fold"/>
</dbReference>
<evidence type="ECO:0000259" key="10">
    <source>
        <dbReference type="PROSITE" id="PS50853"/>
    </source>
</evidence>
<evidence type="ECO:0000256" key="8">
    <source>
        <dbReference type="SAM" id="Phobius"/>
    </source>
</evidence>
<comment type="subcellular location">
    <subcellularLocation>
        <location evidence="1">Membrane</location>
        <topology evidence="1">Single-pass type I membrane protein</topology>
    </subcellularLocation>
</comment>
<keyword evidence="4 8" id="KW-1133">Transmembrane helix</keyword>
<evidence type="ECO:0000256" key="7">
    <source>
        <dbReference type="ARBA" id="ARBA00023180"/>
    </source>
</evidence>
<evidence type="ECO:0000256" key="2">
    <source>
        <dbReference type="ARBA" id="ARBA00022692"/>
    </source>
</evidence>
<keyword evidence="2 8" id="KW-0812">Transmembrane</keyword>
<dbReference type="InterPro" id="IPR003961">
    <property type="entry name" value="FN3_dom"/>
</dbReference>
<reference evidence="12" key="1">
    <citation type="submission" date="2025-08" db="UniProtKB">
        <authorList>
            <consortium name="RefSeq"/>
        </authorList>
    </citation>
    <scope>IDENTIFICATION</scope>
    <source>
        <tissue evidence="12">Brain</tissue>
    </source>
</reference>
<evidence type="ECO:0000256" key="5">
    <source>
        <dbReference type="ARBA" id="ARBA00023136"/>
    </source>
</evidence>
<dbReference type="Gene3D" id="2.60.40.10">
    <property type="entry name" value="Immunoglobulins"/>
    <property type="match status" value="1"/>
</dbReference>
<protein>
    <submittedName>
        <fullName evidence="12">Uncharacterized protein LOC108883890 isoform X1</fullName>
    </submittedName>
</protein>
<dbReference type="AlphaFoldDB" id="A0AAJ7PMV0"/>
<feature type="chain" id="PRO_5042463895" evidence="9">
    <location>
        <begin position="25"/>
        <end position="333"/>
    </location>
</feature>
<evidence type="ECO:0000256" key="3">
    <source>
        <dbReference type="ARBA" id="ARBA00022729"/>
    </source>
</evidence>
<feature type="transmembrane region" description="Helical" evidence="8">
    <location>
        <begin position="249"/>
        <end position="269"/>
    </location>
</feature>
<dbReference type="GeneID" id="108883890"/>
<gene>
    <name evidence="12" type="primary">LOC108883890</name>
</gene>
<dbReference type="SUPFAM" id="SSF49265">
    <property type="entry name" value="Fibronectin type III"/>
    <property type="match status" value="1"/>
</dbReference>
<evidence type="ECO:0000256" key="1">
    <source>
        <dbReference type="ARBA" id="ARBA00004479"/>
    </source>
</evidence>
<evidence type="ECO:0000256" key="6">
    <source>
        <dbReference type="ARBA" id="ARBA00023170"/>
    </source>
</evidence>
<keyword evidence="5 8" id="KW-0472">Membrane</keyword>
<organism evidence="11 12">
    <name type="scientific">Lates calcarifer</name>
    <name type="common">Barramundi</name>
    <name type="synonym">Holocentrus calcarifer</name>
    <dbReference type="NCBI Taxonomy" id="8187"/>
    <lineage>
        <taxon>Eukaryota</taxon>
        <taxon>Metazoa</taxon>
        <taxon>Chordata</taxon>
        <taxon>Craniata</taxon>
        <taxon>Vertebrata</taxon>
        <taxon>Euteleostomi</taxon>
        <taxon>Actinopterygii</taxon>
        <taxon>Neopterygii</taxon>
        <taxon>Teleostei</taxon>
        <taxon>Neoteleostei</taxon>
        <taxon>Acanthomorphata</taxon>
        <taxon>Carangaria</taxon>
        <taxon>Carangaria incertae sedis</taxon>
        <taxon>Centropomidae</taxon>
        <taxon>Lates</taxon>
    </lineage>
</organism>
<evidence type="ECO:0000313" key="11">
    <source>
        <dbReference type="Proteomes" id="UP000694890"/>
    </source>
</evidence>